<name>X1C3Q7_9ZZZZ</name>
<proteinExistence type="predicted"/>
<reference evidence="1" key="1">
    <citation type="journal article" date="2014" name="Front. Microbiol.">
        <title>High frequency of phylogenetically diverse reductive dehalogenase-homologous genes in deep subseafloor sedimentary metagenomes.</title>
        <authorList>
            <person name="Kawai M."/>
            <person name="Futagami T."/>
            <person name="Toyoda A."/>
            <person name="Takaki Y."/>
            <person name="Nishi S."/>
            <person name="Hori S."/>
            <person name="Arai W."/>
            <person name="Tsubouchi T."/>
            <person name="Morono Y."/>
            <person name="Uchiyama I."/>
            <person name="Ito T."/>
            <person name="Fujiyama A."/>
            <person name="Inagaki F."/>
            <person name="Takami H."/>
        </authorList>
    </citation>
    <scope>NUCLEOTIDE SEQUENCE</scope>
    <source>
        <strain evidence="1">Expedition CK06-06</strain>
    </source>
</reference>
<organism evidence="1">
    <name type="scientific">marine sediment metagenome</name>
    <dbReference type="NCBI Taxonomy" id="412755"/>
    <lineage>
        <taxon>unclassified sequences</taxon>
        <taxon>metagenomes</taxon>
        <taxon>ecological metagenomes</taxon>
    </lineage>
</organism>
<gene>
    <name evidence="1" type="ORF">S01H4_27712</name>
</gene>
<dbReference type="EMBL" id="BART01013605">
    <property type="protein sequence ID" value="GAG79011.1"/>
    <property type="molecule type" value="Genomic_DNA"/>
</dbReference>
<dbReference type="AlphaFoldDB" id="X1C3Q7"/>
<protein>
    <submittedName>
        <fullName evidence="1">Uncharacterized protein</fullName>
    </submittedName>
</protein>
<accession>X1C3Q7</accession>
<evidence type="ECO:0000313" key="1">
    <source>
        <dbReference type="EMBL" id="GAG79011.1"/>
    </source>
</evidence>
<sequence>MKFVPPAEFLLGEEVEIPTGRGNIQFWLKEKGQ</sequence>
<comment type="caution">
    <text evidence="1">The sequence shown here is derived from an EMBL/GenBank/DDBJ whole genome shotgun (WGS) entry which is preliminary data.</text>
</comment>
<feature type="non-terminal residue" evidence="1">
    <location>
        <position position="33"/>
    </location>
</feature>